<evidence type="ECO:0000256" key="1">
    <source>
        <dbReference type="ARBA" id="ARBA00022448"/>
    </source>
</evidence>
<dbReference type="PANTHER" id="PTHR42939">
    <property type="entry name" value="ABC TRANSPORTER ATP-BINDING PROTEIN ALBC-RELATED"/>
    <property type="match status" value="1"/>
</dbReference>
<keyword evidence="1" id="KW-0813">Transport</keyword>
<dbReference type="AlphaFoldDB" id="A0ABD6BZ16"/>
<evidence type="ECO:0000259" key="4">
    <source>
        <dbReference type="PROSITE" id="PS50893"/>
    </source>
</evidence>
<keyword evidence="6" id="KW-1185">Reference proteome</keyword>
<dbReference type="Gene3D" id="3.40.50.300">
    <property type="entry name" value="P-loop containing nucleotide triphosphate hydrolases"/>
    <property type="match status" value="1"/>
</dbReference>
<dbReference type="InterPro" id="IPR003593">
    <property type="entry name" value="AAA+_ATPase"/>
</dbReference>
<dbReference type="InterPro" id="IPR003439">
    <property type="entry name" value="ABC_transporter-like_ATP-bd"/>
</dbReference>
<dbReference type="PROSITE" id="PS50893">
    <property type="entry name" value="ABC_TRANSPORTER_2"/>
    <property type="match status" value="1"/>
</dbReference>
<dbReference type="RefSeq" id="WP_256419246.1">
    <property type="nucleotide sequence ID" value="NZ_JANHDL010000014.1"/>
</dbReference>
<organism evidence="5 6">
    <name type="scientific">Halorubrum laminariae</name>
    <dbReference type="NCBI Taxonomy" id="1433523"/>
    <lineage>
        <taxon>Archaea</taxon>
        <taxon>Methanobacteriati</taxon>
        <taxon>Methanobacteriota</taxon>
        <taxon>Stenosarchaea group</taxon>
        <taxon>Halobacteria</taxon>
        <taxon>Halobacteriales</taxon>
        <taxon>Haloferacaceae</taxon>
        <taxon>Halorubrum</taxon>
    </lineage>
</organism>
<evidence type="ECO:0000313" key="6">
    <source>
        <dbReference type="Proteomes" id="UP001597185"/>
    </source>
</evidence>
<dbReference type="Proteomes" id="UP001597185">
    <property type="component" value="Unassembled WGS sequence"/>
</dbReference>
<dbReference type="GO" id="GO:0005524">
    <property type="term" value="F:ATP binding"/>
    <property type="evidence" value="ECO:0007669"/>
    <property type="project" value="UniProtKB-KW"/>
</dbReference>
<accession>A0ABD6BZ16</accession>
<proteinExistence type="predicted"/>
<keyword evidence="2" id="KW-0547">Nucleotide-binding</keyword>
<dbReference type="CDD" id="cd03230">
    <property type="entry name" value="ABC_DR_subfamily_A"/>
    <property type="match status" value="1"/>
</dbReference>
<dbReference type="InterPro" id="IPR027417">
    <property type="entry name" value="P-loop_NTPase"/>
</dbReference>
<gene>
    <name evidence="5" type="ORF">ACFR9T_07430</name>
</gene>
<evidence type="ECO:0000256" key="2">
    <source>
        <dbReference type="ARBA" id="ARBA00022741"/>
    </source>
</evidence>
<evidence type="ECO:0000313" key="5">
    <source>
        <dbReference type="EMBL" id="MFD1570423.1"/>
    </source>
</evidence>
<sequence length="263" mass="28329">MNDSLSISTDGLTKQYGDTTAVSDLNLDIPRGSIYGFLGPNGAGKTTTIQMLTALTQPTNGTGAIVGQPITDRTAVIPHIGYLPESPPIYDELTAREQLEYHGGLRDMEPTDIKSRIEELLDRFDLAADADSRISTYSKGMKQKTGLIQALMHDPDVVILDEPTSGLDPRAARTVRDTITELAAGDTTVFLSTHILPVVADLATEVGILYEGELVAEGPPEELTDRLETGGDSTLEDVFLDVTTEDAYETNESAPDTGMRQSE</sequence>
<reference evidence="5 6" key="1">
    <citation type="journal article" date="2019" name="Int. J. Syst. Evol. Microbiol.">
        <title>The Global Catalogue of Microorganisms (GCM) 10K type strain sequencing project: providing services to taxonomists for standard genome sequencing and annotation.</title>
        <authorList>
            <consortium name="The Broad Institute Genomics Platform"/>
            <consortium name="The Broad Institute Genome Sequencing Center for Infectious Disease"/>
            <person name="Wu L."/>
            <person name="Ma J."/>
        </authorList>
    </citation>
    <scope>NUCLEOTIDE SEQUENCE [LARGE SCALE GENOMIC DNA]</scope>
    <source>
        <strain evidence="5 6">CGMCC 1.12689</strain>
    </source>
</reference>
<feature type="domain" description="ABC transporter" evidence="4">
    <location>
        <begin position="7"/>
        <end position="236"/>
    </location>
</feature>
<protein>
    <submittedName>
        <fullName evidence="5">ABC transporter ATP-binding protein</fullName>
    </submittedName>
</protein>
<dbReference type="Pfam" id="PF00005">
    <property type="entry name" value="ABC_tran"/>
    <property type="match status" value="1"/>
</dbReference>
<name>A0ABD6BZ16_9EURY</name>
<dbReference type="SUPFAM" id="SSF52540">
    <property type="entry name" value="P-loop containing nucleoside triphosphate hydrolases"/>
    <property type="match status" value="1"/>
</dbReference>
<comment type="caution">
    <text evidence="5">The sequence shown here is derived from an EMBL/GenBank/DDBJ whole genome shotgun (WGS) entry which is preliminary data.</text>
</comment>
<dbReference type="EMBL" id="JBHUDB010000003">
    <property type="protein sequence ID" value="MFD1570423.1"/>
    <property type="molecule type" value="Genomic_DNA"/>
</dbReference>
<dbReference type="SMART" id="SM00382">
    <property type="entry name" value="AAA"/>
    <property type="match status" value="1"/>
</dbReference>
<keyword evidence="3 5" id="KW-0067">ATP-binding</keyword>
<evidence type="ECO:0000256" key="3">
    <source>
        <dbReference type="ARBA" id="ARBA00022840"/>
    </source>
</evidence>
<dbReference type="InterPro" id="IPR051782">
    <property type="entry name" value="ABC_Transporter_VariousFunc"/>
</dbReference>
<dbReference type="PANTHER" id="PTHR42939:SF1">
    <property type="entry name" value="ABC TRANSPORTER ATP-BINDING PROTEIN ALBC-RELATED"/>
    <property type="match status" value="1"/>
</dbReference>